<evidence type="ECO:0000313" key="4">
    <source>
        <dbReference type="WBParaSite" id="NBR_0000937301-mRNA-1"/>
    </source>
</evidence>
<organism evidence="4">
    <name type="scientific">Nippostrongylus brasiliensis</name>
    <name type="common">Rat hookworm</name>
    <dbReference type="NCBI Taxonomy" id="27835"/>
    <lineage>
        <taxon>Eukaryota</taxon>
        <taxon>Metazoa</taxon>
        <taxon>Ecdysozoa</taxon>
        <taxon>Nematoda</taxon>
        <taxon>Chromadorea</taxon>
        <taxon>Rhabditida</taxon>
        <taxon>Rhabditina</taxon>
        <taxon>Rhabditomorpha</taxon>
        <taxon>Strongyloidea</taxon>
        <taxon>Heligmosomidae</taxon>
        <taxon>Nippostrongylus</taxon>
    </lineage>
</organism>
<protein>
    <submittedName>
        <fullName evidence="4">WASH_WAHD domain-containing protein</fullName>
    </submittedName>
</protein>
<feature type="region of interest" description="Disordered" evidence="1">
    <location>
        <begin position="170"/>
        <end position="199"/>
    </location>
</feature>
<dbReference type="WBParaSite" id="NBR_0000937301-mRNA-1">
    <property type="protein sequence ID" value="NBR_0000937301-mRNA-1"/>
    <property type="gene ID" value="NBR_0000937301"/>
</dbReference>
<dbReference type="EMBL" id="UYSL01020132">
    <property type="protein sequence ID" value="VDL72963.1"/>
    <property type="molecule type" value="Genomic_DNA"/>
</dbReference>
<dbReference type="Proteomes" id="UP000271162">
    <property type="component" value="Unassembled WGS sequence"/>
</dbReference>
<accession>A0A0N4Y196</accession>
<keyword evidence="3" id="KW-1185">Reference proteome</keyword>
<name>A0A0N4Y196_NIPBR</name>
<evidence type="ECO:0000256" key="1">
    <source>
        <dbReference type="SAM" id="MobiDB-lite"/>
    </source>
</evidence>
<proteinExistence type="predicted"/>
<gene>
    <name evidence="2" type="ORF">NBR_LOCUS9374</name>
</gene>
<reference evidence="4" key="1">
    <citation type="submission" date="2017-02" db="UniProtKB">
        <authorList>
            <consortium name="WormBaseParasite"/>
        </authorList>
    </citation>
    <scope>IDENTIFICATION</scope>
</reference>
<sequence length="199" mass="21917">MPIDQTPYFKAHVKALLVEQENVRENDAKKADPSVSLAYKKMATHAFCLGKDLVEFRQVGDFPNLPPISGIVISEQLVLSRQRDYLSFNSPVRMMNDQERDEFDQETEKALTQLGHAIRRFAAQTSSDVLTAKEEKKHLSLVAESLDDSSQKDAVSSVLTPSSILGASAGGAPDGWELDAAMPTFDSQENENGTDAIFI</sequence>
<reference evidence="2 3" key="2">
    <citation type="submission" date="2018-11" db="EMBL/GenBank/DDBJ databases">
        <authorList>
            <consortium name="Pathogen Informatics"/>
        </authorList>
    </citation>
    <scope>NUCLEOTIDE SEQUENCE [LARGE SCALE GENOMIC DNA]</scope>
</reference>
<dbReference type="STRING" id="27835.A0A0N4Y196"/>
<dbReference type="AlphaFoldDB" id="A0A0N4Y196"/>
<evidence type="ECO:0000313" key="2">
    <source>
        <dbReference type="EMBL" id="VDL72963.1"/>
    </source>
</evidence>
<evidence type="ECO:0000313" key="3">
    <source>
        <dbReference type="Proteomes" id="UP000271162"/>
    </source>
</evidence>